<gene>
    <name evidence="2" type="ORF">VNO80_23961</name>
</gene>
<dbReference type="Proteomes" id="UP001374584">
    <property type="component" value="Unassembled WGS sequence"/>
</dbReference>
<name>A0AAN9LRX6_PHACN</name>
<organism evidence="2 3">
    <name type="scientific">Phaseolus coccineus</name>
    <name type="common">Scarlet runner bean</name>
    <name type="synonym">Phaseolus multiflorus</name>
    <dbReference type="NCBI Taxonomy" id="3886"/>
    <lineage>
        <taxon>Eukaryota</taxon>
        <taxon>Viridiplantae</taxon>
        <taxon>Streptophyta</taxon>
        <taxon>Embryophyta</taxon>
        <taxon>Tracheophyta</taxon>
        <taxon>Spermatophyta</taxon>
        <taxon>Magnoliopsida</taxon>
        <taxon>eudicotyledons</taxon>
        <taxon>Gunneridae</taxon>
        <taxon>Pentapetalae</taxon>
        <taxon>rosids</taxon>
        <taxon>fabids</taxon>
        <taxon>Fabales</taxon>
        <taxon>Fabaceae</taxon>
        <taxon>Papilionoideae</taxon>
        <taxon>50 kb inversion clade</taxon>
        <taxon>NPAAA clade</taxon>
        <taxon>indigoferoid/millettioid clade</taxon>
        <taxon>Phaseoleae</taxon>
        <taxon>Phaseolus</taxon>
    </lineage>
</organism>
<proteinExistence type="predicted"/>
<reference evidence="2 3" key="1">
    <citation type="submission" date="2024-01" db="EMBL/GenBank/DDBJ databases">
        <title>The genomes of 5 underutilized Papilionoideae crops provide insights into root nodulation and disease resistanc.</title>
        <authorList>
            <person name="Jiang F."/>
        </authorList>
    </citation>
    <scope>NUCLEOTIDE SEQUENCE [LARGE SCALE GENOMIC DNA]</scope>
    <source>
        <strain evidence="2">JINMINGXINNONG_FW02</strain>
        <tissue evidence="2">Leaves</tissue>
    </source>
</reference>
<keyword evidence="3" id="KW-1185">Reference proteome</keyword>
<dbReference type="EMBL" id="JAYMYR010000009">
    <property type="protein sequence ID" value="KAK7341037.1"/>
    <property type="molecule type" value="Genomic_DNA"/>
</dbReference>
<keyword evidence="1" id="KW-0812">Transmembrane</keyword>
<keyword evidence="1" id="KW-0472">Membrane</keyword>
<protein>
    <submittedName>
        <fullName evidence="2">Uncharacterized protein</fullName>
    </submittedName>
</protein>
<sequence>MRKAASGLLLICAFTLYLVILGFFVILDFLFCFTRGLRGSGETIVAVTIRGERHMLRKLFKDKEMVHHLLNTSFMNFHTPNTTLIHPYKTDKAGNNGVNFNYILYGSKEYMITFKQTLQP</sequence>
<evidence type="ECO:0000313" key="3">
    <source>
        <dbReference type="Proteomes" id="UP001374584"/>
    </source>
</evidence>
<evidence type="ECO:0000256" key="1">
    <source>
        <dbReference type="SAM" id="Phobius"/>
    </source>
</evidence>
<comment type="caution">
    <text evidence="2">The sequence shown here is derived from an EMBL/GenBank/DDBJ whole genome shotgun (WGS) entry which is preliminary data.</text>
</comment>
<keyword evidence="1" id="KW-1133">Transmembrane helix</keyword>
<evidence type="ECO:0000313" key="2">
    <source>
        <dbReference type="EMBL" id="KAK7341037.1"/>
    </source>
</evidence>
<dbReference type="AlphaFoldDB" id="A0AAN9LRX6"/>
<feature type="transmembrane region" description="Helical" evidence="1">
    <location>
        <begin position="7"/>
        <end position="31"/>
    </location>
</feature>
<accession>A0AAN9LRX6</accession>